<feature type="non-terminal residue" evidence="1">
    <location>
        <position position="98"/>
    </location>
</feature>
<evidence type="ECO:0000313" key="2">
    <source>
        <dbReference type="Proteomes" id="UP001154282"/>
    </source>
</evidence>
<dbReference type="AlphaFoldDB" id="A0AAV0LPI1"/>
<protein>
    <submittedName>
        <fullName evidence="1">Uncharacterized protein</fullName>
    </submittedName>
</protein>
<dbReference type="EMBL" id="CAMGYJ010000006">
    <property type="protein sequence ID" value="CAI0435401.1"/>
    <property type="molecule type" value="Genomic_DNA"/>
</dbReference>
<sequence length="98" mass="11264">MDGFESDKEAVLRVPVRIRVRSRQAGSVFDFRRLTRWGTHFLLPLHYLQEEGAHWSMDLHVSRENFILQVVALSIMGLVSSSPLLSSPLLSSLRSSRW</sequence>
<keyword evidence="2" id="KW-1185">Reference proteome</keyword>
<evidence type="ECO:0000313" key="1">
    <source>
        <dbReference type="EMBL" id="CAI0435401.1"/>
    </source>
</evidence>
<organism evidence="1 2">
    <name type="scientific">Linum tenue</name>
    <dbReference type="NCBI Taxonomy" id="586396"/>
    <lineage>
        <taxon>Eukaryota</taxon>
        <taxon>Viridiplantae</taxon>
        <taxon>Streptophyta</taxon>
        <taxon>Embryophyta</taxon>
        <taxon>Tracheophyta</taxon>
        <taxon>Spermatophyta</taxon>
        <taxon>Magnoliopsida</taxon>
        <taxon>eudicotyledons</taxon>
        <taxon>Gunneridae</taxon>
        <taxon>Pentapetalae</taxon>
        <taxon>rosids</taxon>
        <taxon>fabids</taxon>
        <taxon>Malpighiales</taxon>
        <taxon>Linaceae</taxon>
        <taxon>Linum</taxon>
    </lineage>
</organism>
<comment type="caution">
    <text evidence="1">The sequence shown here is derived from an EMBL/GenBank/DDBJ whole genome shotgun (WGS) entry which is preliminary data.</text>
</comment>
<dbReference type="Proteomes" id="UP001154282">
    <property type="component" value="Unassembled WGS sequence"/>
</dbReference>
<gene>
    <name evidence="1" type="ORF">LITE_LOCUS24685</name>
</gene>
<name>A0AAV0LPI1_9ROSI</name>
<reference evidence="1" key="1">
    <citation type="submission" date="2022-08" db="EMBL/GenBank/DDBJ databases">
        <authorList>
            <person name="Gutierrez-Valencia J."/>
        </authorList>
    </citation>
    <scope>NUCLEOTIDE SEQUENCE</scope>
</reference>
<accession>A0AAV0LPI1</accession>
<proteinExistence type="predicted"/>